<keyword evidence="5" id="KW-0449">Lipoprotein</keyword>
<dbReference type="Pfam" id="PF01547">
    <property type="entry name" value="SBP_bac_1"/>
    <property type="match status" value="1"/>
</dbReference>
<comment type="caution">
    <text evidence="8">The sequence shown here is derived from an EMBL/GenBank/DDBJ whole genome shotgun (WGS) entry which is preliminary data.</text>
</comment>
<organism evidence="8 9">
    <name type="scientific">Hungatella hathewayi</name>
    <dbReference type="NCBI Taxonomy" id="154046"/>
    <lineage>
        <taxon>Bacteria</taxon>
        <taxon>Bacillati</taxon>
        <taxon>Bacillota</taxon>
        <taxon>Clostridia</taxon>
        <taxon>Lachnospirales</taxon>
        <taxon>Lachnospiraceae</taxon>
        <taxon>Hungatella</taxon>
    </lineage>
</organism>
<evidence type="ECO:0000313" key="8">
    <source>
        <dbReference type="EMBL" id="RGD69654.1"/>
    </source>
</evidence>
<evidence type="ECO:0000256" key="5">
    <source>
        <dbReference type="ARBA" id="ARBA00023288"/>
    </source>
</evidence>
<dbReference type="PANTHER" id="PTHR43649:SF33">
    <property type="entry name" value="POLYGALACTURONAN_RHAMNOGALACTURONAN-BINDING PROTEIN YTCQ"/>
    <property type="match status" value="1"/>
</dbReference>
<keyword evidence="3" id="KW-0472">Membrane</keyword>
<keyword evidence="2 7" id="KW-0732">Signal</keyword>
<evidence type="ECO:0000256" key="6">
    <source>
        <dbReference type="SAM" id="MobiDB-lite"/>
    </source>
</evidence>
<dbReference type="Proteomes" id="UP000261023">
    <property type="component" value="Unassembled WGS sequence"/>
</dbReference>
<dbReference type="Gene3D" id="3.40.190.10">
    <property type="entry name" value="Periplasmic binding protein-like II"/>
    <property type="match status" value="1"/>
</dbReference>
<feature type="compositionally biased region" description="Polar residues" evidence="6">
    <location>
        <begin position="27"/>
        <end position="48"/>
    </location>
</feature>
<dbReference type="OrthoDB" id="2823382at2"/>
<keyword evidence="1" id="KW-1003">Cell membrane</keyword>
<protein>
    <submittedName>
        <fullName evidence="8">Extracellular solute-binding protein</fullName>
    </submittedName>
</protein>
<dbReference type="SUPFAM" id="SSF53850">
    <property type="entry name" value="Periplasmic binding protein-like II"/>
    <property type="match status" value="1"/>
</dbReference>
<dbReference type="InterPro" id="IPR006059">
    <property type="entry name" value="SBP"/>
</dbReference>
<evidence type="ECO:0000313" key="9">
    <source>
        <dbReference type="Proteomes" id="UP000261023"/>
    </source>
</evidence>
<name>A0A3E3DK19_9FIRM</name>
<evidence type="ECO:0000256" key="1">
    <source>
        <dbReference type="ARBA" id="ARBA00022475"/>
    </source>
</evidence>
<evidence type="ECO:0000256" key="7">
    <source>
        <dbReference type="SAM" id="SignalP"/>
    </source>
</evidence>
<evidence type="ECO:0000256" key="3">
    <source>
        <dbReference type="ARBA" id="ARBA00023136"/>
    </source>
</evidence>
<evidence type="ECO:0000256" key="4">
    <source>
        <dbReference type="ARBA" id="ARBA00023139"/>
    </source>
</evidence>
<dbReference type="AlphaFoldDB" id="A0A3E3DK19"/>
<dbReference type="RefSeq" id="WP_029466107.1">
    <property type="nucleotide sequence ID" value="NZ_CACRUH010000015.1"/>
</dbReference>
<accession>A0A3E3DK19</accession>
<gene>
    <name evidence="8" type="ORF">DWX31_16525</name>
</gene>
<dbReference type="EMBL" id="QTJW01000010">
    <property type="protein sequence ID" value="RGD69654.1"/>
    <property type="molecule type" value="Genomic_DNA"/>
</dbReference>
<proteinExistence type="predicted"/>
<dbReference type="InterPro" id="IPR050490">
    <property type="entry name" value="Bact_solute-bd_prot1"/>
</dbReference>
<keyword evidence="4" id="KW-0564">Palmitate</keyword>
<evidence type="ECO:0000256" key="2">
    <source>
        <dbReference type="ARBA" id="ARBA00022729"/>
    </source>
</evidence>
<sequence>MKKNGLQRNLALTMAAVMALSLTACGTSSSNTGSDKTTVSGDGQQTASMPADPADLKGSIIVGGWPSGDDGFKAALNGFHDKYPNIEVEFQFTDTTSHHQSLATSLAAGSGAPDVAMVEGAYIAQYRDSKALTNLLDEPFNAEKYKNDFVALKWDQAYSVDKSQFVAVPWDVGPCTYFYRTDVFEECGLPTDPAEVAELMSTWDGVLKAAKAVNKPGERWLVPNAAYFYQLMYCNRDYYDEKMNLKLDREGDLDCLNAIIDLRADQLDMNVDMWSTEAYAAYASGACVSVATGGWFGGFLKTDIDPDGTGHWGVAELPGGIPHCNWGGSFLVIPEQSKNKEAAWAFIEYMLCNAEPQNEMLEAVDYFPAYTPAYDNTAIYDAEDPYFGGQKTKALWASISEDLEPVFNTIMDVTAEGCIYNSVNAGLNQGLDAQGIKDLLAKDIEDATAELKNQQIQVYKDAGLWNE</sequence>
<feature type="region of interest" description="Disordered" evidence="6">
    <location>
        <begin position="27"/>
        <end position="53"/>
    </location>
</feature>
<feature type="signal peptide" evidence="7">
    <location>
        <begin position="1"/>
        <end position="24"/>
    </location>
</feature>
<dbReference type="PANTHER" id="PTHR43649">
    <property type="entry name" value="ARABINOSE-BINDING PROTEIN-RELATED"/>
    <property type="match status" value="1"/>
</dbReference>
<feature type="chain" id="PRO_5038842195" evidence="7">
    <location>
        <begin position="25"/>
        <end position="467"/>
    </location>
</feature>
<dbReference type="PROSITE" id="PS51257">
    <property type="entry name" value="PROKAR_LIPOPROTEIN"/>
    <property type="match status" value="1"/>
</dbReference>
<reference evidence="8 9" key="1">
    <citation type="submission" date="2018-08" db="EMBL/GenBank/DDBJ databases">
        <title>A genome reference for cultivated species of the human gut microbiota.</title>
        <authorList>
            <person name="Zou Y."/>
            <person name="Xue W."/>
            <person name="Luo G."/>
        </authorList>
    </citation>
    <scope>NUCLEOTIDE SEQUENCE [LARGE SCALE GENOMIC DNA]</scope>
    <source>
        <strain evidence="8 9">AF19-13AC</strain>
    </source>
</reference>